<name>A0ABT0BKW2_9SPHN</name>
<keyword evidence="4" id="KW-1185">Reference proteome</keyword>
<dbReference type="Proteomes" id="UP001202281">
    <property type="component" value="Unassembled WGS sequence"/>
</dbReference>
<dbReference type="RefSeq" id="WP_243917616.1">
    <property type="nucleotide sequence ID" value="NZ_JALHLG010000003.1"/>
</dbReference>
<sequence>MPIRRPLVPARIATAAVAALVLLAACGGASGQNGTVAPQPDHSAATAAAMPLGTSPGAAPIPGADCDPQAPESPCSIAGHWRIAKVYNPAAADPLEDDREMIGATLTISANGDAPGVLRWDGPDTGQFDVSDICTGPYLSPRGQPAGDPQAHSALKAALTAWQEPGDAGAARSLGCGQGQWTVPSDASGQWYGLVLPLGRHLVLQWYEGRFLLLEAIR</sequence>
<accession>A0ABT0BKW2</accession>
<evidence type="ECO:0000256" key="2">
    <source>
        <dbReference type="SAM" id="SignalP"/>
    </source>
</evidence>
<comment type="caution">
    <text evidence="3">The sequence shown here is derived from an EMBL/GenBank/DDBJ whole genome shotgun (WGS) entry which is preliminary data.</text>
</comment>
<organism evidence="3 4">
    <name type="scientific">Novosphingobium beihaiensis</name>
    <dbReference type="NCBI Taxonomy" id="2930389"/>
    <lineage>
        <taxon>Bacteria</taxon>
        <taxon>Pseudomonadati</taxon>
        <taxon>Pseudomonadota</taxon>
        <taxon>Alphaproteobacteria</taxon>
        <taxon>Sphingomonadales</taxon>
        <taxon>Sphingomonadaceae</taxon>
        <taxon>Novosphingobium</taxon>
    </lineage>
</organism>
<evidence type="ECO:0000313" key="4">
    <source>
        <dbReference type="Proteomes" id="UP001202281"/>
    </source>
</evidence>
<feature type="signal peptide" evidence="2">
    <location>
        <begin position="1"/>
        <end position="31"/>
    </location>
</feature>
<dbReference type="PROSITE" id="PS51257">
    <property type="entry name" value="PROKAR_LIPOPROTEIN"/>
    <property type="match status" value="1"/>
</dbReference>
<feature type="chain" id="PRO_5046978481" evidence="2">
    <location>
        <begin position="32"/>
        <end position="218"/>
    </location>
</feature>
<evidence type="ECO:0000313" key="3">
    <source>
        <dbReference type="EMBL" id="MCJ2185690.1"/>
    </source>
</evidence>
<gene>
    <name evidence="3" type="ORF">MTR66_02550</name>
</gene>
<protein>
    <submittedName>
        <fullName evidence="3">Uncharacterized protein</fullName>
    </submittedName>
</protein>
<keyword evidence="2" id="KW-0732">Signal</keyword>
<dbReference type="EMBL" id="JALHLG010000003">
    <property type="protein sequence ID" value="MCJ2185690.1"/>
    <property type="molecule type" value="Genomic_DNA"/>
</dbReference>
<feature type="region of interest" description="Disordered" evidence="1">
    <location>
        <begin position="50"/>
        <end position="73"/>
    </location>
</feature>
<reference evidence="3 4" key="1">
    <citation type="submission" date="2022-04" db="EMBL/GenBank/DDBJ databases">
        <title>Identification of a novel bacterium isolated from mangrove sediments.</title>
        <authorList>
            <person name="Pan X."/>
        </authorList>
    </citation>
    <scope>NUCLEOTIDE SEQUENCE [LARGE SCALE GENOMIC DNA]</scope>
    <source>
        <strain evidence="3 4">B2638</strain>
    </source>
</reference>
<proteinExistence type="predicted"/>
<evidence type="ECO:0000256" key="1">
    <source>
        <dbReference type="SAM" id="MobiDB-lite"/>
    </source>
</evidence>